<dbReference type="OrthoDB" id="10022108at2759"/>
<feature type="compositionally biased region" description="Basic residues" evidence="1">
    <location>
        <begin position="137"/>
        <end position="154"/>
    </location>
</feature>
<evidence type="ECO:0000313" key="3">
    <source>
        <dbReference type="EMBL" id="GBM12771.1"/>
    </source>
</evidence>
<evidence type="ECO:0000256" key="2">
    <source>
        <dbReference type="SAM" id="SignalP"/>
    </source>
</evidence>
<evidence type="ECO:0000256" key="1">
    <source>
        <dbReference type="SAM" id="MobiDB-lite"/>
    </source>
</evidence>
<feature type="chain" id="PRO_5021412893" evidence="2">
    <location>
        <begin position="19"/>
        <end position="431"/>
    </location>
</feature>
<keyword evidence="2" id="KW-0732">Signal</keyword>
<feature type="compositionally biased region" description="Basic residues" evidence="1">
    <location>
        <begin position="260"/>
        <end position="270"/>
    </location>
</feature>
<feature type="region of interest" description="Disordered" evidence="1">
    <location>
        <begin position="131"/>
        <end position="160"/>
    </location>
</feature>
<feature type="signal peptide" evidence="2">
    <location>
        <begin position="1"/>
        <end position="18"/>
    </location>
</feature>
<dbReference type="EMBL" id="BGPR01000319">
    <property type="protein sequence ID" value="GBM12771.1"/>
    <property type="molecule type" value="Genomic_DNA"/>
</dbReference>
<gene>
    <name evidence="3" type="ORF">AVEN_247558_1</name>
</gene>
<protein>
    <submittedName>
        <fullName evidence="3">Uncharacterized protein</fullName>
    </submittedName>
</protein>
<name>A0A4Y2D7X0_ARAVE</name>
<sequence>MRLFCLIVLDWITSETSVAPVVESTSDVKAGLPLLSGKDPVPDKIAHPDPVVDTTVPIETVGTGLFTSVLPDVSGVDGPGAAVVSSEAPEHSLVPGTPQKIQGGVLMHGSGGGLPLSPVDFPALPMGDAMDEDTKSGQKRKPARVHTRTKKVPKSRSEGTINTLLLDRSSSDSDHTIMVSDTQSEVTVEEDRPNLEVPLTHNIALSALHGPESIAPTDKYATDKYSYESTVVGPSLFSVGDQGSNLLSTSVVSNANRIPNTRKRKGRLPKSKAPVAVPSVAAPPAPSKTDQSRVPVPPNVGTAATVRMQSRVQLKPRLESPTVIVKPVWDSLDSSLALKRLLEEKISPQQLGLRVLACLPAAGNGVLVKIETAAMATLLEKHINTHPDLISLCTARAPRRPSPRILVYDVPALPGDRGEQEALFFGEAPFI</sequence>
<organism evidence="3 4">
    <name type="scientific">Araneus ventricosus</name>
    <name type="common">Orbweaver spider</name>
    <name type="synonym">Epeira ventricosa</name>
    <dbReference type="NCBI Taxonomy" id="182803"/>
    <lineage>
        <taxon>Eukaryota</taxon>
        <taxon>Metazoa</taxon>
        <taxon>Ecdysozoa</taxon>
        <taxon>Arthropoda</taxon>
        <taxon>Chelicerata</taxon>
        <taxon>Arachnida</taxon>
        <taxon>Araneae</taxon>
        <taxon>Araneomorphae</taxon>
        <taxon>Entelegynae</taxon>
        <taxon>Araneoidea</taxon>
        <taxon>Araneidae</taxon>
        <taxon>Araneus</taxon>
    </lineage>
</organism>
<keyword evidence="4" id="KW-1185">Reference proteome</keyword>
<feature type="region of interest" description="Disordered" evidence="1">
    <location>
        <begin position="255"/>
        <end position="298"/>
    </location>
</feature>
<reference evidence="3 4" key="1">
    <citation type="journal article" date="2019" name="Sci. Rep.">
        <title>Orb-weaving spider Araneus ventricosus genome elucidates the spidroin gene catalogue.</title>
        <authorList>
            <person name="Kono N."/>
            <person name="Nakamura H."/>
            <person name="Ohtoshi R."/>
            <person name="Moran D.A.P."/>
            <person name="Shinohara A."/>
            <person name="Yoshida Y."/>
            <person name="Fujiwara M."/>
            <person name="Mori M."/>
            <person name="Tomita M."/>
            <person name="Arakawa K."/>
        </authorList>
    </citation>
    <scope>NUCLEOTIDE SEQUENCE [LARGE SCALE GENOMIC DNA]</scope>
</reference>
<proteinExistence type="predicted"/>
<feature type="compositionally biased region" description="Low complexity" evidence="1">
    <location>
        <begin position="271"/>
        <end position="280"/>
    </location>
</feature>
<dbReference type="Proteomes" id="UP000499080">
    <property type="component" value="Unassembled WGS sequence"/>
</dbReference>
<comment type="caution">
    <text evidence="3">The sequence shown here is derived from an EMBL/GenBank/DDBJ whole genome shotgun (WGS) entry which is preliminary data.</text>
</comment>
<dbReference type="AlphaFoldDB" id="A0A4Y2D7X0"/>
<evidence type="ECO:0000313" key="4">
    <source>
        <dbReference type="Proteomes" id="UP000499080"/>
    </source>
</evidence>
<accession>A0A4Y2D7X0</accession>